<organism evidence="2 3">
    <name type="scientific">Xanthomonas campestris pv. badrii</name>
    <dbReference type="NCBI Taxonomy" id="149696"/>
    <lineage>
        <taxon>Bacteria</taxon>
        <taxon>Pseudomonadati</taxon>
        <taxon>Pseudomonadota</taxon>
        <taxon>Gammaproteobacteria</taxon>
        <taxon>Lysobacterales</taxon>
        <taxon>Lysobacteraceae</taxon>
        <taxon>Xanthomonas</taxon>
    </lineage>
</organism>
<feature type="region of interest" description="Disordered" evidence="1">
    <location>
        <begin position="83"/>
        <end position="107"/>
    </location>
</feature>
<protein>
    <recommendedName>
        <fullName evidence="4">Adhesin domain-containing protein</fullName>
    </recommendedName>
</protein>
<evidence type="ECO:0000313" key="2">
    <source>
        <dbReference type="EMBL" id="QJD66261.1"/>
    </source>
</evidence>
<sequence length="116" mass="11672">MSVESVSGQIRIGAGQVSQLRSESVSGATVLTVAGLAPGGSISAESVSGTTTLGLPRNVPAALDVDVFSGHIRSVVGKVERPEYGPGKHLGTTLGGGNGDIKLESHSGSVRIDYTN</sequence>
<proteinExistence type="predicted"/>
<dbReference type="EMBL" id="CP051651">
    <property type="protein sequence ID" value="QJD66261.1"/>
    <property type="molecule type" value="Genomic_DNA"/>
</dbReference>
<evidence type="ECO:0008006" key="4">
    <source>
        <dbReference type="Google" id="ProtNLM"/>
    </source>
</evidence>
<dbReference type="RefSeq" id="WP_168968098.1">
    <property type="nucleotide sequence ID" value="NZ_CP051651.1"/>
</dbReference>
<reference evidence="2 3" key="2">
    <citation type="submission" date="2020-04" db="EMBL/GenBank/DDBJ databases">
        <authorList>
            <person name="Fomenkov A."/>
            <person name="Anton B.P."/>
            <person name="Roberts R.J."/>
        </authorList>
    </citation>
    <scope>NUCLEOTIDE SEQUENCE [LARGE SCALE GENOMIC DNA]</scope>
    <source>
        <strain evidence="2 3">NEB122</strain>
    </source>
</reference>
<name>A0A7Z2V6Y0_XANCA</name>
<accession>A0A7Z2V6Y0</accession>
<reference evidence="2 3" key="1">
    <citation type="submission" date="2020-04" db="EMBL/GenBank/DDBJ databases">
        <title>Genome-Wide Identification of 5-Methylcytosine Sites in Bacterial Genomes By High-Throughput Sequencing of MspJI Restriction Fragments.</title>
        <authorList>
            <person name="Wu V."/>
        </authorList>
    </citation>
    <scope>NUCLEOTIDE SEQUENCE [LARGE SCALE GENOMIC DNA]</scope>
    <source>
        <strain evidence="2 3">NEB122</strain>
    </source>
</reference>
<dbReference type="Proteomes" id="UP000503498">
    <property type="component" value="Chromosome"/>
</dbReference>
<dbReference type="AlphaFoldDB" id="A0A7Z2V6Y0"/>
<gene>
    <name evidence="2" type="ORF">HG421_05215</name>
</gene>
<evidence type="ECO:0000313" key="3">
    <source>
        <dbReference type="Proteomes" id="UP000503498"/>
    </source>
</evidence>
<evidence type="ECO:0000256" key="1">
    <source>
        <dbReference type="SAM" id="MobiDB-lite"/>
    </source>
</evidence>